<keyword evidence="4" id="KW-1185">Reference proteome</keyword>
<feature type="compositionally biased region" description="Basic and acidic residues" evidence="1">
    <location>
        <begin position="335"/>
        <end position="349"/>
    </location>
</feature>
<feature type="region of interest" description="Disordered" evidence="1">
    <location>
        <begin position="335"/>
        <end position="451"/>
    </location>
</feature>
<dbReference type="KEGG" id="fgg:FSB75_14870"/>
<evidence type="ECO:0000256" key="1">
    <source>
        <dbReference type="SAM" id="MobiDB-lite"/>
    </source>
</evidence>
<dbReference type="InterPro" id="IPR047767">
    <property type="entry name" value="PSP1-like"/>
</dbReference>
<protein>
    <recommendedName>
        <fullName evidence="2">PSP1 C-terminal domain-containing protein</fullName>
    </recommendedName>
</protein>
<dbReference type="GO" id="GO:0005737">
    <property type="term" value="C:cytoplasm"/>
    <property type="evidence" value="ECO:0007669"/>
    <property type="project" value="TreeGrafter"/>
</dbReference>
<dbReference type="AlphaFoldDB" id="A0A5B8URC2"/>
<dbReference type="Proteomes" id="UP000321204">
    <property type="component" value="Chromosome"/>
</dbReference>
<dbReference type="PANTHER" id="PTHR43830">
    <property type="entry name" value="PROTEIN PSP1"/>
    <property type="match status" value="1"/>
</dbReference>
<proteinExistence type="predicted"/>
<evidence type="ECO:0000313" key="3">
    <source>
        <dbReference type="EMBL" id="QEC58540.1"/>
    </source>
</evidence>
<name>A0A5B8URC2_9BACT</name>
<dbReference type="OrthoDB" id="9779344at2"/>
<accession>A0A5B8URC2</accession>
<dbReference type="Pfam" id="PF04468">
    <property type="entry name" value="PSP1"/>
    <property type="match status" value="1"/>
</dbReference>
<dbReference type="PANTHER" id="PTHR43830:SF3">
    <property type="entry name" value="PROTEIN PSP1"/>
    <property type="match status" value="1"/>
</dbReference>
<reference evidence="3 4" key="1">
    <citation type="journal article" date="2015" name="Int. J. Syst. Evol. Microbiol.">
        <title>Flavisolibacter ginsenosidimutans sp. nov., with ginsenoside-converting activity isolated from soil used for cultivating ginseng.</title>
        <authorList>
            <person name="Zhao Y."/>
            <person name="Liu Q."/>
            <person name="Kang M.S."/>
            <person name="Jin F."/>
            <person name="Yu H."/>
            <person name="Im W.T."/>
        </authorList>
    </citation>
    <scope>NUCLEOTIDE SEQUENCE [LARGE SCALE GENOMIC DNA]</scope>
    <source>
        <strain evidence="3 4">Gsoil 636</strain>
    </source>
</reference>
<feature type="domain" description="PSP1 C-terminal" evidence="2">
    <location>
        <begin position="86"/>
        <end position="171"/>
    </location>
</feature>
<organism evidence="3 4">
    <name type="scientific">Flavisolibacter ginsenosidimutans</name>
    <dbReference type="NCBI Taxonomy" id="661481"/>
    <lineage>
        <taxon>Bacteria</taxon>
        <taxon>Pseudomonadati</taxon>
        <taxon>Bacteroidota</taxon>
        <taxon>Chitinophagia</taxon>
        <taxon>Chitinophagales</taxon>
        <taxon>Chitinophagaceae</taxon>
        <taxon>Flavisolibacter</taxon>
    </lineage>
</organism>
<dbReference type="PROSITE" id="PS51411">
    <property type="entry name" value="PSP1_C"/>
    <property type="match status" value="1"/>
</dbReference>
<feature type="compositionally biased region" description="Polar residues" evidence="1">
    <location>
        <begin position="361"/>
        <end position="400"/>
    </location>
</feature>
<feature type="compositionally biased region" description="Low complexity" evidence="1">
    <location>
        <begin position="423"/>
        <end position="440"/>
    </location>
</feature>
<evidence type="ECO:0000259" key="2">
    <source>
        <dbReference type="PROSITE" id="PS51411"/>
    </source>
</evidence>
<gene>
    <name evidence="3" type="ORF">FSB75_14870</name>
</gene>
<evidence type="ECO:0000313" key="4">
    <source>
        <dbReference type="Proteomes" id="UP000321204"/>
    </source>
</evidence>
<dbReference type="InterPro" id="IPR007557">
    <property type="entry name" value="PSP1_C"/>
</dbReference>
<dbReference type="NCBIfam" id="NF041131">
    <property type="entry name" value="RicT_YaaT_fam"/>
    <property type="match status" value="1"/>
</dbReference>
<dbReference type="EMBL" id="CP042433">
    <property type="protein sequence ID" value="QEC58540.1"/>
    <property type="molecule type" value="Genomic_DNA"/>
</dbReference>
<sequence length="451" mass="51082">MNTHDWLRNLPIADTEDACRVVEISFNQGSRKDYYRNSTLHHFEKGDMVALEGVSGFDVGEVSLTGEIVRLQLKKRGVNEMAPDMKKILRRASDRDLDSWKAQKSREKEALIRSRAIAKQLNLNMKMSQVEFQADGKKGTFFYIADDRVDFRELIKIYAAEFKVKVEMRQIGARQESGKVGGIGSCGRELCCATWLTDFKSVNTAAARYQNLSINQTKLSGQCGRLKCCLNYELDTYLDALQGFPENCDMLQVAKGTATLIKKDIFKNLMWYVLPQSTKQYPLTIERVRKIKALNQQNILPEELEAVEVVSTKVKEVEPEFVDVVGHISLRSLEKADKKRRDKNREQRSGNRQQPAPPASTGGNKQSATGSRQVNPQNKGGENRQATPGNVPRSGQQGRQMQKPAAQPGQRPQKPMQQRDGKPQQQRPLRPQQQLRKPQQGDNKEQPNTPQ</sequence>